<dbReference type="STRING" id="307972.A0A2G8K8M8"/>
<organism evidence="7 8">
    <name type="scientific">Stichopus japonicus</name>
    <name type="common">Sea cucumber</name>
    <dbReference type="NCBI Taxonomy" id="307972"/>
    <lineage>
        <taxon>Eukaryota</taxon>
        <taxon>Metazoa</taxon>
        <taxon>Echinodermata</taxon>
        <taxon>Eleutherozoa</taxon>
        <taxon>Echinozoa</taxon>
        <taxon>Holothuroidea</taxon>
        <taxon>Aspidochirotacea</taxon>
        <taxon>Aspidochirotida</taxon>
        <taxon>Stichopodidae</taxon>
        <taxon>Apostichopus</taxon>
    </lineage>
</organism>
<evidence type="ECO:0000256" key="5">
    <source>
        <dbReference type="ARBA" id="ARBA00023211"/>
    </source>
</evidence>
<dbReference type="GO" id="GO:0005739">
    <property type="term" value="C:mitochondrion"/>
    <property type="evidence" value="ECO:0007669"/>
    <property type="project" value="TreeGrafter"/>
</dbReference>
<protein>
    <submittedName>
        <fullName evidence="7">Putative Xaa-Pro aminopeptidase 3</fullName>
    </submittedName>
</protein>
<evidence type="ECO:0000256" key="2">
    <source>
        <dbReference type="ARBA" id="ARBA00008766"/>
    </source>
</evidence>
<dbReference type="GO" id="GO:0006508">
    <property type="term" value="P:proteolysis"/>
    <property type="evidence" value="ECO:0007669"/>
    <property type="project" value="TreeGrafter"/>
</dbReference>
<dbReference type="SUPFAM" id="SSF55920">
    <property type="entry name" value="Creatinase/aminopeptidase"/>
    <property type="match status" value="1"/>
</dbReference>
<evidence type="ECO:0000313" key="7">
    <source>
        <dbReference type="EMBL" id="PIK44366.1"/>
    </source>
</evidence>
<dbReference type="InterPro" id="IPR000994">
    <property type="entry name" value="Pept_M24"/>
</dbReference>
<name>A0A2G8K8M8_STIJA</name>
<evidence type="ECO:0000256" key="1">
    <source>
        <dbReference type="ARBA" id="ARBA00001936"/>
    </source>
</evidence>
<gene>
    <name evidence="7" type="ORF">BSL78_18760</name>
</gene>
<keyword evidence="4" id="KW-0378">Hydrolase</keyword>
<sequence length="343" mass="38171">MGPGPARGCNAIIQVWTKLSRLTASREAHRYLSRENTVVWYDVFRPVHDSLHQDVSTNLIQPSRSRGHTVNILQQTIHAQRVIKSPEEINLMRKSGTIISKAFKETMKFSKPGVNEAHLYAKVDFEARLGGAEFLAYPPVVAGGNRANTLHYISNNQAIDDGEMVLMDAGCEYHGYASDVTRTWPVNGKFSEAQAELYGAVLSVQKDCIEQCTAGSTLDQVYHFMLLGLGQSLQNLGILPSSLNDVDLNRVSKMFCPHHVGHYLGMDTHDTVRVSRSNQLQHGMVITIEPGIYIPASEDSVPSRYRGIGIRIEDNILITDKGPEVLSQECPKEIDVIESIMKR</sequence>
<dbReference type="Gene3D" id="3.90.230.10">
    <property type="entry name" value="Creatinase/methionine aminopeptidase superfamily"/>
    <property type="match status" value="1"/>
</dbReference>
<dbReference type="GO" id="GO:0004177">
    <property type="term" value="F:aminopeptidase activity"/>
    <property type="evidence" value="ECO:0007669"/>
    <property type="project" value="UniProtKB-KW"/>
</dbReference>
<comment type="similarity">
    <text evidence="2">Belongs to the peptidase M24B family.</text>
</comment>
<dbReference type="Proteomes" id="UP000230750">
    <property type="component" value="Unassembled WGS sequence"/>
</dbReference>
<dbReference type="OrthoDB" id="4215474at2759"/>
<evidence type="ECO:0000259" key="6">
    <source>
        <dbReference type="Pfam" id="PF00557"/>
    </source>
</evidence>
<dbReference type="PANTHER" id="PTHR43226:SF4">
    <property type="entry name" value="XAA-PRO AMINOPEPTIDASE 3"/>
    <property type="match status" value="1"/>
</dbReference>
<keyword evidence="8" id="KW-1185">Reference proteome</keyword>
<proteinExistence type="inferred from homology"/>
<dbReference type="InterPro" id="IPR036005">
    <property type="entry name" value="Creatinase/aminopeptidase-like"/>
</dbReference>
<dbReference type="AlphaFoldDB" id="A0A2G8K8M8"/>
<dbReference type="Pfam" id="PF00557">
    <property type="entry name" value="Peptidase_M24"/>
    <property type="match status" value="1"/>
</dbReference>
<evidence type="ECO:0000256" key="4">
    <source>
        <dbReference type="ARBA" id="ARBA00022801"/>
    </source>
</evidence>
<dbReference type="FunFam" id="3.90.230.10:FF:000002">
    <property type="entry name" value="Xaa-Pro aminopeptidase 3"/>
    <property type="match status" value="1"/>
</dbReference>
<dbReference type="EMBL" id="MRZV01000780">
    <property type="protein sequence ID" value="PIK44366.1"/>
    <property type="molecule type" value="Genomic_DNA"/>
</dbReference>
<feature type="domain" description="Peptidase M24" evidence="6">
    <location>
        <begin position="91"/>
        <end position="320"/>
    </location>
</feature>
<dbReference type="CDD" id="cd01087">
    <property type="entry name" value="Prolidase"/>
    <property type="match status" value="1"/>
</dbReference>
<keyword evidence="5" id="KW-0464">Manganese</keyword>
<evidence type="ECO:0000313" key="8">
    <source>
        <dbReference type="Proteomes" id="UP000230750"/>
    </source>
</evidence>
<keyword evidence="3" id="KW-0479">Metal-binding</keyword>
<keyword evidence="7" id="KW-0031">Aminopeptidase</keyword>
<dbReference type="InterPro" id="IPR052433">
    <property type="entry name" value="X-Pro_dipept-like"/>
</dbReference>
<dbReference type="PANTHER" id="PTHR43226">
    <property type="entry name" value="XAA-PRO AMINOPEPTIDASE 3"/>
    <property type="match status" value="1"/>
</dbReference>
<evidence type="ECO:0000256" key="3">
    <source>
        <dbReference type="ARBA" id="ARBA00022723"/>
    </source>
</evidence>
<dbReference type="GO" id="GO:0046872">
    <property type="term" value="F:metal ion binding"/>
    <property type="evidence" value="ECO:0007669"/>
    <property type="project" value="UniProtKB-KW"/>
</dbReference>
<accession>A0A2G8K8M8</accession>
<keyword evidence="7" id="KW-0645">Protease</keyword>
<reference evidence="7 8" key="1">
    <citation type="journal article" date="2017" name="PLoS Biol.">
        <title>The sea cucumber genome provides insights into morphological evolution and visceral regeneration.</title>
        <authorList>
            <person name="Zhang X."/>
            <person name="Sun L."/>
            <person name="Yuan J."/>
            <person name="Sun Y."/>
            <person name="Gao Y."/>
            <person name="Zhang L."/>
            <person name="Li S."/>
            <person name="Dai H."/>
            <person name="Hamel J.F."/>
            <person name="Liu C."/>
            <person name="Yu Y."/>
            <person name="Liu S."/>
            <person name="Lin W."/>
            <person name="Guo K."/>
            <person name="Jin S."/>
            <person name="Xu P."/>
            <person name="Storey K.B."/>
            <person name="Huan P."/>
            <person name="Zhang T."/>
            <person name="Zhou Y."/>
            <person name="Zhang J."/>
            <person name="Lin C."/>
            <person name="Li X."/>
            <person name="Xing L."/>
            <person name="Huo D."/>
            <person name="Sun M."/>
            <person name="Wang L."/>
            <person name="Mercier A."/>
            <person name="Li F."/>
            <person name="Yang H."/>
            <person name="Xiang J."/>
        </authorList>
    </citation>
    <scope>NUCLEOTIDE SEQUENCE [LARGE SCALE GENOMIC DNA]</scope>
    <source>
        <strain evidence="7">Shaxun</strain>
        <tissue evidence="7">Muscle</tissue>
    </source>
</reference>
<comment type="cofactor">
    <cofactor evidence="1">
        <name>Mn(2+)</name>
        <dbReference type="ChEBI" id="CHEBI:29035"/>
    </cofactor>
</comment>
<comment type="caution">
    <text evidence="7">The sequence shown here is derived from an EMBL/GenBank/DDBJ whole genome shotgun (WGS) entry which is preliminary data.</text>
</comment>